<dbReference type="Proteomes" id="UP000829685">
    <property type="component" value="Unassembled WGS sequence"/>
</dbReference>
<dbReference type="Pfam" id="PF24470">
    <property type="entry name" value="Thiored_Isochorism"/>
    <property type="match status" value="1"/>
</dbReference>
<evidence type="ECO:0008006" key="7">
    <source>
        <dbReference type="Google" id="ProtNLM"/>
    </source>
</evidence>
<feature type="region of interest" description="Disordered" evidence="2">
    <location>
        <begin position="344"/>
        <end position="489"/>
    </location>
</feature>
<dbReference type="GO" id="GO:0051213">
    <property type="term" value="F:dioxygenase activity"/>
    <property type="evidence" value="ECO:0007669"/>
    <property type="project" value="InterPro"/>
</dbReference>
<feature type="compositionally biased region" description="Pro residues" evidence="2">
    <location>
        <begin position="453"/>
        <end position="466"/>
    </location>
</feature>
<feature type="domain" description="Fe2OG dioxygenase" evidence="4">
    <location>
        <begin position="577"/>
        <end position="707"/>
    </location>
</feature>
<feature type="region of interest" description="Disordered" evidence="2">
    <location>
        <begin position="965"/>
        <end position="992"/>
    </location>
</feature>
<dbReference type="PROSITE" id="PS50405">
    <property type="entry name" value="GST_CTER"/>
    <property type="match status" value="1"/>
</dbReference>
<evidence type="ECO:0000313" key="5">
    <source>
        <dbReference type="EMBL" id="KAI1879213.1"/>
    </source>
</evidence>
<dbReference type="InterPro" id="IPR027450">
    <property type="entry name" value="AlkB-like"/>
</dbReference>
<feature type="compositionally biased region" description="Polar residues" evidence="2">
    <location>
        <begin position="78"/>
        <end position="91"/>
    </location>
</feature>
<dbReference type="GO" id="GO:0006307">
    <property type="term" value="P:DNA alkylation repair"/>
    <property type="evidence" value="ECO:0007669"/>
    <property type="project" value="InterPro"/>
</dbReference>
<dbReference type="InterPro" id="IPR036282">
    <property type="entry name" value="Glutathione-S-Trfase_C_sf"/>
</dbReference>
<dbReference type="InterPro" id="IPR000868">
    <property type="entry name" value="Isochorismatase-like_dom"/>
</dbReference>
<accession>A0A9P9WTX9</accession>
<dbReference type="SUPFAM" id="SSF51197">
    <property type="entry name" value="Clavaminate synthase-like"/>
    <property type="match status" value="1"/>
</dbReference>
<feature type="domain" description="GST C-terminal" evidence="3">
    <location>
        <begin position="851"/>
        <end position="992"/>
    </location>
</feature>
<dbReference type="AlphaFoldDB" id="A0A9P9WTX9"/>
<feature type="compositionally biased region" description="Basic and acidic residues" evidence="2">
    <location>
        <begin position="386"/>
        <end position="395"/>
    </location>
</feature>
<evidence type="ECO:0000259" key="3">
    <source>
        <dbReference type="PROSITE" id="PS50405"/>
    </source>
</evidence>
<protein>
    <recommendedName>
        <fullName evidence="7">Fe2OG dioxygenase domain-containing protein</fullName>
    </recommendedName>
</protein>
<dbReference type="InterPro" id="IPR032854">
    <property type="entry name" value="ALKBH3"/>
</dbReference>
<organism evidence="5 6">
    <name type="scientific">Neoarthrinium moseri</name>
    <dbReference type="NCBI Taxonomy" id="1658444"/>
    <lineage>
        <taxon>Eukaryota</taxon>
        <taxon>Fungi</taxon>
        <taxon>Dikarya</taxon>
        <taxon>Ascomycota</taxon>
        <taxon>Pezizomycotina</taxon>
        <taxon>Sordariomycetes</taxon>
        <taxon>Xylariomycetidae</taxon>
        <taxon>Amphisphaeriales</taxon>
        <taxon>Apiosporaceae</taxon>
        <taxon>Neoarthrinium</taxon>
    </lineage>
</organism>
<evidence type="ECO:0000256" key="1">
    <source>
        <dbReference type="ARBA" id="ARBA00006336"/>
    </source>
</evidence>
<feature type="compositionally biased region" description="Polar residues" evidence="2">
    <location>
        <begin position="635"/>
        <end position="645"/>
    </location>
</feature>
<dbReference type="InterPro" id="IPR057088">
    <property type="entry name" value="GLRG_09195_Thiored"/>
</dbReference>
<comment type="caution">
    <text evidence="5">The sequence shown here is derived from an EMBL/GenBank/DDBJ whole genome shotgun (WGS) entry which is preliminary data.</text>
</comment>
<dbReference type="Pfam" id="PF14497">
    <property type="entry name" value="GST_C_3"/>
    <property type="match status" value="1"/>
</dbReference>
<dbReference type="SUPFAM" id="SSF52499">
    <property type="entry name" value="Isochorismatase-like hydrolases"/>
    <property type="match status" value="1"/>
</dbReference>
<dbReference type="Gene3D" id="1.20.1050.130">
    <property type="match status" value="1"/>
</dbReference>
<sequence length="992" mass="108289">MNLLPIDPSLFPKLSTRRALLVVDAQNDFLSPDGALHVGDPADLTGRITQLVDEFRPYGDIVWIGSEYSQPRPAKNEQIITSDTPASGNRKTASRGRKPPPASGEQSLSRCPEAFLSGPAPGRPECVQKDTAGAEFPPEIQKLIEKKDMSVTKTHYSAFKVPSLIQRLRMKFVSEVFLCGSLTNISIMATAIDAGSHGLDIGIVEDCCGYRSSDRHSGALKKIQQTTGCDIMSTDEVLKLLKPKTKQLPATAPTPNPTGRRYPVVYEARPSSSGDQELSKSPPSSASSNVDSSPISPPLASEANAGLPPITFTRARTAAARGRPSRPLPDIEQRLNGQIAIMGNMHASPNDDLNASSGDDSHDDSTVKAPPAAQPQNGIGSRNKGKSSETRRSPKNEVGATKETGIESTLSRLNLGGDKGTRPLNVSVSPVNETAPLEHQTEPTTITSEPPKARSPPKPSNGPPNPNQDIGTKMEDRQLTSSTSEPLCEGDTKVHYNVLPEALAEGIFDKLREEVQWLRMSHQGGEVPRLVAVQGEVDESGNIPVYRHPADESPPLLPWTSTVKDIRDVVAEKVGHPLNHALIQFYRDGSDYISEHSDKTLDIAKGSFIVNVSLGAERTMVLRTKRPPKQHNDEQSQAETPTAAAQGTKREAQRARLPHNSMCQMGLQTNMRWLHAIRQDKRLDREKTEDELAYGGARISLTFRQIGTFLDRDQKLIWGQGAKAKTREEAREVINGQTPEAVEMLRAFGRENQSSDFDWDEYYGKGFDVLHIMAAHRLFTSSDAVANVRVQLMLTDLGIGYAKGSLAPVDMKPKSGDQPPAPSDTSNDPLIKFVDNGPGKSTVFGDMAIMLYLDRYYGKGAEGTAADRADTARWLTRFQQAIALGSGGLPADATTLRDRLTAWEKYAEEADFIAGHSISLADYAFWPLLYTTLGSTWRDDLAWAPNLKKYYERIRDREVVVKVFGKDKGASPKGTPKKSVSGTSNCEKETPP</sequence>
<dbReference type="InterPro" id="IPR037151">
    <property type="entry name" value="AlkB-like_sf"/>
</dbReference>
<feature type="region of interest" description="Disordered" evidence="2">
    <location>
        <begin position="810"/>
        <end position="830"/>
    </location>
</feature>
<proteinExistence type="inferred from homology"/>
<dbReference type="Pfam" id="PF13532">
    <property type="entry name" value="2OG-FeII_Oxy_2"/>
    <property type="match status" value="1"/>
</dbReference>
<reference evidence="5" key="1">
    <citation type="submission" date="2021-03" db="EMBL/GenBank/DDBJ databases">
        <title>Revisited historic fungal species revealed as producer of novel bioactive compounds through whole genome sequencing and comparative genomics.</title>
        <authorList>
            <person name="Vignolle G.A."/>
            <person name="Hochenegger N."/>
            <person name="Mach R.L."/>
            <person name="Mach-Aigner A.R."/>
            <person name="Javad Rahimi M."/>
            <person name="Salim K.A."/>
            <person name="Chan C.M."/>
            <person name="Lim L.B.L."/>
            <person name="Cai F."/>
            <person name="Druzhinina I.S."/>
            <person name="U'Ren J.M."/>
            <person name="Derntl C."/>
        </authorList>
    </citation>
    <scope>NUCLEOTIDE SEQUENCE</scope>
    <source>
        <strain evidence="5">TUCIM 5799</strain>
    </source>
</reference>
<dbReference type="CDD" id="cd00431">
    <property type="entry name" value="cysteine_hydrolases"/>
    <property type="match status" value="1"/>
</dbReference>
<dbReference type="InterPro" id="IPR005123">
    <property type="entry name" value="Oxoglu/Fe-dep_dioxygenase_dom"/>
</dbReference>
<dbReference type="PROSITE" id="PS51471">
    <property type="entry name" value="FE2OG_OXY"/>
    <property type="match status" value="1"/>
</dbReference>
<dbReference type="EMBL" id="JAFIMR010000004">
    <property type="protein sequence ID" value="KAI1879213.1"/>
    <property type="molecule type" value="Genomic_DNA"/>
</dbReference>
<feature type="region of interest" description="Disordered" evidence="2">
    <location>
        <begin position="269"/>
        <end position="309"/>
    </location>
</feature>
<comment type="similarity">
    <text evidence="1">Belongs to the isochorismatase family.</text>
</comment>
<dbReference type="SUPFAM" id="SSF47616">
    <property type="entry name" value="GST C-terminal domain-like"/>
    <property type="match status" value="1"/>
</dbReference>
<dbReference type="Pfam" id="PF00857">
    <property type="entry name" value="Isochorismatase"/>
    <property type="match status" value="1"/>
</dbReference>
<feature type="compositionally biased region" description="Low complexity" evidence="2">
    <location>
        <begin position="279"/>
        <end position="294"/>
    </location>
</feature>
<dbReference type="InterPro" id="IPR036380">
    <property type="entry name" value="Isochorismatase-like_sf"/>
</dbReference>
<evidence type="ECO:0000256" key="2">
    <source>
        <dbReference type="SAM" id="MobiDB-lite"/>
    </source>
</evidence>
<dbReference type="Gene3D" id="3.40.50.850">
    <property type="entry name" value="Isochorismatase-like"/>
    <property type="match status" value="1"/>
</dbReference>
<evidence type="ECO:0000313" key="6">
    <source>
        <dbReference type="Proteomes" id="UP000829685"/>
    </source>
</evidence>
<gene>
    <name evidence="5" type="ORF">JX265_002167</name>
</gene>
<dbReference type="Gene3D" id="2.60.120.590">
    <property type="entry name" value="Alpha-ketoglutarate-dependent dioxygenase AlkB-like"/>
    <property type="match status" value="1"/>
</dbReference>
<dbReference type="PANTHER" id="PTHR31212">
    <property type="entry name" value="ALPHA-KETOGLUTARATE-DEPENDENT DIOXYGENASE ALKB HOMOLOG 3"/>
    <property type="match status" value="1"/>
</dbReference>
<name>A0A9P9WTX9_9PEZI</name>
<feature type="region of interest" description="Disordered" evidence="2">
    <location>
        <begin position="625"/>
        <end position="656"/>
    </location>
</feature>
<dbReference type="PANTHER" id="PTHR31212:SF5">
    <property type="entry name" value="ISOCHORISMATASE FAMILY PROTEIN FAMILY (AFU_ORTHOLOGUE AFUA_3G14500)"/>
    <property type="match status" value="1"/>
</dbReference>
<dbReference type="InterPro" id="IPR004046">
    <property type="entry name" value="GST_C"/>
</dbReference>
<feature type="region of interest" description="Disordered" evidence="2">
    <location>
        <begin position="244"/>
        <end position="263"/>
    </location>
</feature>
<keyword evidence="6" id="KW-1185">Reference proteome</keyword>
<feature type="region of interest" description="Disordered" evidence="2">
    <location>
        <begin position="73"/>
        <end position="132"/>
    </location>
</feature>
<dbReference type="InterPro" id="IPR010987">
    <property type="entry name" value="Glutathione-S-Trfase_C-like"/>
</dbReference>
<evidence type="ECO:0000259" key="4">
    <source>
        <dbReference type="PROSITE" id="PS51471"/>
    </source>
</evidence>